<protein>
    <recommendedName>
        <fullName evidence="3">FTP domain-containing protein</fullName>
    </recommendedName>
</protein>
<keyword evidence="1" id="KW-0732">Signal</keyword>
<comment type="caution">
    <text evidence="2">The sequence shown here is derived from an EMBL/GenBank/DDBJ whole genome shotgun (WGS) entry which is preliminary data.</text>
</comment>
<proteinExistence type="predicted"/>
<name>A0A6B1G6Q4_9CHLR</name>
<accession>A0A6B1G6Q4</accession>
<dbReference type="Gene3D" id="3.30.450.20">
    <property type="entry name" value="PAS domain"/>
    <property type="match status" value="1"/>
</dbReference>
<organism evidence="2">
    <name type="scientific">Caldilineaceae bacterium SB0675_bin_29</name>
    <dbReference type="NCBI Taxonomy" id="2605266"/>
    <lineage>
        <taxon>Bacteria</taxon>
        <taxon>Bacillati</taxon>
        <taxon>Chloroflexota</taxon>
        <taxon>Caldilineae</taxon>
        <taxon>Caldilineales</taxon>
        <taxon>Caldilineaceae</taxon>
    </lineage>
</organism>
<dbReference type="AlphaFoldDB" id="A0A6B1G6Q4"/>
<dbReference type="EMBL" id="VYDA01000510">
    <property type="protein sequence ID" value="MYH62885.1"/>
    <property type="molecule type" value="Genomic_DNA"/>
</dbReference>
<evidence type="ECO:0000256" key="1">
    <source>
        <dbReference type="SAM" id="SignalP"/>
    </source>
</evidence>
<dbReference type="PROSITE" id="PS51257">
    <property type="entry name" value="PROKAR_LIPOPROTEIN"/>
    <property type="match status" value="1"/>
</dbReference>
<reference evidence="2" key="1">
    <citation type="submission" date="2019-09" db="EMBL/GenBank/DDBJ databases">
        <title>Characterisation of the sponge microbiome using genome-centric metagenomics.</title>
        <authorList>
            <person name="Engelberts J.P."/>
            <person name="Robbins S.J."/>
            <person name="De Goeij J.M."/>
            <person name="Aranda M."/>
            <person name="Bell S.C."/>
            <person name="Webster N.S."/>
        </authorList>
    </citation>
    <scope>NUCLEOTIDE SEQUENCE</scope>
    <source>
        <strain evidence="2">SB0675_bin_29</strain>
    </source>
</reference>
<sequence length="391" mass="41758">MKSVIRKAVICLSLAIGMLVSAACTFVLLEPEQAQPECPLPAGVAPPADPQVTAQQVEDGNASLTDFALAARDNHVSVLQGERAVEQTLYLRCLFRQEGSPWRSGSTYLVQLTPDGRVYVHAQQMSLSGRQLNPVIYAAILHALGIDPAALTDPAAAMAAFAAAVQGDGGPFNVPNIADASGYATIFFTGSVQRPTVLLAGFELDASHLIHISDEALDYGDPAITAGEVVDRATLKAFVTAAGEYIVELLESDDPVARSNVLAKARVTLRDPNGPWRDGSVYLSVMDRASKLIQFHGGFPDRFELRQGGISRDIATGELIVDQLIAAAESGPEGGFWEYYFDNPADDSDSAEVPKVGYARVFTGHIPLPDGGAFPYEFIVNSGYYPTPESE</sequence>
<feature type="signal peptide" evidence="1">
    <location>
        <begin position="1"/>
        <end position="22"/>
    </location>
</feature>
<evidence type="ECO:0008006" key="3">
    <source>
        <dbReference type="Google" id="ProtNLM"/>
    </source>
</evidence>
<evidence type="ECO:0000313" key="2">
    <source>
        <dbReference type="EMBL" id="MYH62885.1"/>
    </source>
</evidence>
<feature type="chain" id="PRO_5025482369" description="FTP domain-containing protein" evidence="1">
    <location>
        <begin position="23"/>
        <end position="391"/>
    </location>
</feature>
<gene>
    <name evidence="2" type="ORF">F4148_14405</name>
</gene>